<evidence type="ECO:0000256" key="8">
    <source>
        <dbReference type="SAM" id="Coils"/>
    </source>
</evidence>
<feature type="domain" description="Sigma-54 factor interaction" evidence="9">
    <location>
        <begin position="250"/>
        <end position="480"/>
    </location>
</feature>
<dbReference type="PROSITE" id="PS00676">
    <property type="entry name" value="SIGMA54_INTERACT_2"/>
    <property type="match status" value="1"/>
</dbReference>
<dbReference type="PROSITE" id="PS50045">
    <property type="entry name" value="SIGMA54_INTERACT_4"/>
    <property type="match status" value="1"/>
</dbReference>
<dbReference type="InterPro" id="IPR030828">
    <property type="entry name" value="HTH_TyrR"/>
</dbReference>
<dbReference type="RefSeq" id="WP_212772917.1">
    <property type="nucleotide sequence ID" value="NZ_AP024601.1"/>
</dbReference>
<evidence type="ECO:0000256" key="2">
    <source>
        <dbReference type="ARBA" id="ARBA00022797"/>
    </source>
</evidence>
<keyword evidence="1" id="KW-0547">Nucleotide-binding</keyword>
<dbReference type="NCBIfam" id="TIGR00229">
    <property type="entry name" value="sensory_box"/>
    <property type="match status" value="1"/>
</dbReference>
<dbReference type="AlphaFoldDB" id="A0A8D5UI99"/>
<keyword evidence="3" id="KW-0067">ATP-binding</keyword>
<evidence type="ECO:0000256" key="6">
    <source>
        <dbReference type="ARBA" id="ARBA00023163"/>
    </source>
</evidence>
<dbReference type="Pfam" id="PF00158">
    <property type="entry name" value="Sigma54_activat"/>
    <property type="match status" value="1"/>
</dbReference>
<dbReference type="PROSITE" id="PS50113">
    <property type="entry name" value="PAC"/>
    <property type="match status" value="1"/>
</dbReference>
<dbReference type="CDD" id="cd00130">
    <property type="entry name" value="PAS"/>
    <property type="match status" value="1"/>
</dbReference>
<dbReference type="InterPro" id="IPR000014">
    <property type="entry name" value="PAS"/>
</dbReference>
<dbReference type="CDD" id="cd00009">
    <property type="entry name" value="AAA"/>
    <property type="match status" value="1"/>
</dbReference>
<proteinExistence type="predicted"/>
<evidence type="ECO:0000259" key="9">
    <source>
        <dbReference type="PROSITE" id="PS50045"/>
    </source>
</evidence>
<organism evidence="12 13">
    <name type="scientific">Polycladomyces abyssicola</name>
    <dbReference type="NCBI Taxonomy" id="1125966"/>
    <lineage>
        <taxon>Bacteria</taxon>
        <taxon>Bacillati</taxon>
        <taxon>Bacillota</taxon>
        <taxon>Bacilli</taxon>
        <taxon>Bacillales</taxon>
        <taxon>Thermoactinomycetaceae</taxon>
        <taxon>Polycladomyces</taxon>
    </lineage>
</organism>
<dbReference type="PROSITE" id="PS00688">
    <property type="entry name" value="SIGMA54_INTERACT_3"/>
    <property type="match status" value="1"/>
</dbReference>
<sequence length="583" mass="67162">MAEKLHDWKHLWHQTPCPMAVVDDLGMIRYGNQELLQLFEKEKLDYRSWASFIQATAFKEDPELQQIGGKRYRIRYCALDEPEGWFLYLLERVAGEGHPPQSTPNGLDLDTLIENSYDCIYITDHNGITLHTNSAIERLTGIPKEYYVGKDVRYLEKRGILKKSVTLEVLKTGKTVSTVQANKQGKVLIITGNPVFDNEGRVVRVITNIRDVTELNRLRDELDETRKLSERYRKELSELRKLYLKEEPSIVMNDVAMQQAYHLAMRVAGTDATVLLLGESGVGKEVFAQMIHKNSSRYESGSFITVNCGAIPEELIESELFGYEGGAFTGARKEGKPGMFELADNGTLFLDEIGELPLAMQVKLLRVIQEKKVRRVGGTRSVQINVRIIAATNRDLKEMVKRGEFREDLYYRISVVPIEIPPLRRRKNDIKPLLIHFLDKYNRKYRKSCYFVPEVFEKLQEYEWPGNVRELANMVERLVITCPEDAIRPEYIPEIRENRNVDSHGSRSRVMVPEINGEIYNLSGFNRSFQSLNDFISHLEREILAEAYERFHSSYQVAQNLGISQSTAMRKAYKYGIREKGSS</sequence>
<evidence type="ECO:0000256" key="1">
    <source>
        <dbReference type="ARBA" id="ARBA00022741"/>
    </source>
</evidence>
<dbReference type="Pfam" id="PF13426">
    <property type="entry name" value="PAS_9"/>
    <property type="match status" value="1"/>
</dbReference>
<feature type="domain" description="PAC" evidence="11">
    <location>
        <begin position="174"/>
        <end position="224"/>
    </location>
</feature>
<evidence type="ECO:0000313" key="12">
    <source>
        <dbReference type="EMBL" id="BCU82598.1"/>
    </source>
</evidence>
<evidence type="ECO:0000256" key="7">
    <source>
        <dbReference type="ARBA" id="ARBA00029500"/>
    </source>
</evidence>
<name>A0A8D5UI99_9BACL</name>
<dbReference type="PANTHER" id="PTHR32071">
    <property type="entry name" value="TRANSCRIPTIONAL REGULATORY PROTEIN"/>
    <property type="match status" value="1"/>
</dbReference>
<dbReference type="InterPro" id="IPR035965">
    <property type="entry name" value="PAS-like_dom_sf"/>
</dbReference>
<dbReference type="PROSITE" id="PS50112">
    <property type="entry name" value="PAS"/>
    <property type="match status" value="1"/>
</dbReference>
<dbReference type="InterPro" id="IPR027417">
    <property type="entry name" value="P-loop_NTPase"/>
</dbReference>
<evidence type="ECO:0000256" key="4">
    <source>
        <dbReference type="ARBA" id="ARBA00023015"/>
    </source>
</evidence>
<reference evidence="12" key="2">
    <citation type="journal article" date="2021" name="Microbiol. Resour. Announc.">
        <title>Complete Genome Sequence of Polycladomyces abyssicola JIR-001T, Isolated from Hemipelagic Sediment in Deep Seawater.</title>
        <authorList>
            <person name="Tsubouchi T."/>
            <person name="Kaneko Y."/>
        </authorList>
    </citation>
    <scope>NUCLEOTIDE SEQUENCE</scope>
    <source>
        <strain evidence="12">JIR-001</strain>
    </source>
</reference>
<feature type="coiled-coil region" evidence="8">
    <location>
        <begin position="215"/>
        <end position="242"/>
    </location>
</feature>
<dbReference type="InterPro" id="IPR025944">
    <property type="entry name" value="Sigma_54_int_dom_CS"/>
</dbReference>
<gene>
    <name evidence="12" type="ORF">JIR001_23810</name>
</gene>
<dbReference type="Gene3D" id="1.10.8.60">
    <property type="match status" value="1"/>
</dbReference>
<keyword evidence="5" id="KW-0238">DNA-binding</keyword>
<dbReference type="SMART" id="SM00382">
    <property type="entry name" value="AAA"/>
    <property type="match status" value="1"/>
</dbReference>
<dbReference type="EMBL" id="AP024601">
    <property type="protein sequence ID" value="BCU82598.1"/>
    <property type="molecule type" value="Genomic_DNA"/>
</dbReference>
<dbReference type="Gene3D" id="3.30.450.20">
    <property type="entry name" value="PAS domain"/>
    <property type="match status" value="1"/>
</dbReference>
<keyword evidence="2" id="KW-0058">Aromatic hydrocarbons catabolism</keyword>
<dbReference type="KEGG" id="pabs:JIR001_23810"/>
<dbReference type="InterPro" id="IPR002078">
    <property type="entry name" value="Sigma_54_int"/>
</dbReference>
<dbReference type="FunFam" id="3.40.50.300:FF:000006">
    <property type="entry name" value="DNA-binding transcriptional regulator NtrC"/>
    <property type="match status" value="1"/>
</dbReference>
<dbReference type="GO" id="GO:0003677">
    <property type="term" value="F:DNA binding"/>
    <property type="evidence" value="ECO:0007669"/>
    <property type="project" value="UniProtKB-KW"/>
</dbReference>
<keyword evidence="8" id="KW-0175">Coiled coil</keyword>
<dbReference type="InterPro" id="IPR000700">
    <property type="entry name" value="PAS-assoc_C"/>
</dbReference>
<dbReference type="PANTHER" id="PTHR32071:SF57">
    <property type="entry name" value="C4-DICARBOXYLATE TRANSPORT TRANSCRIPTIONAL REGULATORY PROTEIN DCTD"/>
    <property type="match status" value="1"/>
</dbReference>
<evidence type="ECO:0000259" key="10">
    <source>
        <dbReference type="PROSITE" id="PS50112"/>
    </source>
</evidence>
<dbReference type="GO" id="GO:0006355">
    <property type="term" value="P:regulation of DNA-templated transcription"/>
    <property type="evidence" value="ECO:0007669"/>
    <property type="project" value="InterPro"/>
</dbReference>
<keyword evidence="6" id="KW-0804">Transcription</keyword>
<dbReference type="InterPro" id="IPR058031">
    <property type="entry name" value="AAA_lid_NorR"/>
</dbReference>
<dbReference type="InterPro" id="IPR003593">
    <property type="entry name" value="AAA+_ATPase"/>
</dbReference>
<reference evidence="12" key="1">
    <citation type="journal article" date="2013" name="Int. J. Syst. Evol. Microbiol.">
        <title>Polycladomyces abyssicola gen. nov., sp. nov., a thermophilic filamentous bacterium isolated from hemipelagic sediment.</title>
        <authorList>
            <person name="Tsubouchi T."/>
            <person name="Shimane Y."/>
            <person name="Mori K."/>
            <person name="Usui K."/>
            <person name="Hiraki T."/>
            <person name="Tame A."/>
            <person name="Uematsu K."/>
            <person name="Maruyama T."/>
            <person name="Hatada Y."/>
        </authorList>
    </citation>
    <scope>NUCLEOTIDE SEQUENCE</scope>
    <source>
        <strain evidence="12">JIR-001</strain>
    </source>
</reference>
<dbReference type="Gene3D" id="3.40.50.300">
    <property type="entry name" value="P-loop containing nucleotide triphosphate hydrolases"/>
    <property type="match status" value="1"/>
</dbReference>
<dbReference type="InterPro" id="IPR025662">
    <property type="entry name" value="Sigma_54_int_dom_ATP-bd_1"/>
</dbReference>
<dbReference type="SUPFAM" id="SSF55785">
    <property type="entry name" value="PYP-like sensor domain (PAS domain)"/>
    <property type="match status" value="1"/>
</dbReference>
<feature type="domain" description="PAS" evidence="10">
    <location>
        <begin position="105"/>
        <end position="150"/>
    </location>
</feature>
<dbReference type="InterPro" id="IPR009057">
    <property type="entry name" value="Homeodomain-like_sf"/>
</dbReference>
<dbReference type="SMART" id="SM00091">
    <property type="entry name" value="PAS"/>
    <property type="match status" value="2"/>
</dbReference>
<evidence type="ECO:0000259" key="11">
    <source>
        <dbReference type="PROSITE" id="PS50113"/>
    </source>
</evidence>
<dbReference type="Pfam" id="PF18024">
    <property type="entry name" value="HTH_50"/>
    <property type="match status" value="1"/>
</dbReference>
<evidence type="ECO:0000256" key="5">
    <source>
        <dbReference type="ARBA" id="ARBA00023125"/>
    </source>
</evidence>
<dbReference type="Proteomes" id="UP000677436">
    <property type="component" value="Chromosome"/>
</dbReference>
<dbReference type="Gene3D" id="1.10.10.60">
    <property type="entry name" value="Homeodomain-like"/>
    <property type="match status" value="1"/>
</dbReference>
<accession>A0A8D5UI99</accession>
<dbReference type="InterPro" id="IPR025943">
    <property type="entry name" value="Sigma_54_int_dom_ATP-bd_2"/>
</dbReference>
<dbReference type="SUPFAM" id="SSF52540">
    <property type="entry name" value="P-loop containing nucleoside triphosphate hydrolases"/>
    <property type="match status" value="1"/>
</dbReference>
<dbReference type="Pfam" id="PF25601">
    <property type="entry name" value="AAA_lid_14"/>
    <property type="match status" value="1"/>
</dbReference>
<protein>
    <recommendedName>
        <fullName evidence="7">HTH-type transcriptional regulatory protein TyrR</fullName>
    </recommendedName>
</protein>
<keyword evidence="13" id="KW-1185">Reference proteome</keyword>
<dbReference type="GO" id="GO:0005524">
    <property type="term" value="F:ATP binding"/>
    <property type="evidence" value="ECO:0007669"/>
    <property type="project" value="UniProtKB-KW"/>
</dbReference>
<evidence type="ECO:0000256" key="3">
    <source>
        <dbReference type="ARBA" id="ARBA00022840"/>
    </source>
</evidence>
<dbReference type="PROSITE" id="PS00675">
    <property type="entry name" value="SIGMA54_INTERACT_1"/>
    <property type="match status" value="1"/>
</dbReference>
<dbReference type="SUPFAM" id="SSF46689">
    <property type="entry name" value="Homeodomain-like"/>
    <property type="match status" value="1"/>
</dbReference>
<keyword evidence="4" id="KW-0805">Transcription regulation</keyword>
<evidence type="ECO:0000313" key="13">
    <source>
        <dbReference type="Proteomes" id="UP000677436"/>
    </source>
</evidence>